<accession>A0AAD8PX57</accession>
<dbReference type="Proteomes" id="UP001230504">
    <property type="component" value="Unassembled WGS sequence"/>
</dbReference>
<gene>
    <name evidence="1" type="ORF">LY79DRAFT_590982</name>
</gene>
<comment type="caution">
    <text evidence="1">The sequence shown here is derived from an EMBL/GenBank/DDBJ whole genome shotgun (WGS) entry which is preliminary data.</text>
</comment>
<evidence type="ECO:0000313" key="1">
    <source>
        <dbReference type="EMBL" id="KAK1589700.1"/>
    </source>
</evidence>
<dbReference type="AlphaFoldDB" id="A0AAD8PX57"/>
<dbReference type="GeneID" id="85445459"/>
<dbReference type="EMBL" id="JAHLJV010000037">
    <property type="protein sequence ID" value="KAK1589700.1"/>
    <property type="molecule type" value="Genomic_DNA"/>
</dbReference>
<evidence type="ECO:0000313" key="2">
    <source>
        <dbReference type="Proteomes" id="UP001230504"/>
    </source>
</evidence>
<reference evidence="1" key="1">
    <citation type="submission" date="2021-06" db="EMBL/GenBank/DDBJ databases">
        <title>Comparative genomics, transcriptomics and evolutionary studies reveal genomic signatures of adaptation to plant cell wall in hemibiotrophic fungi.</title>
        <authorList>
            <consortium name="DOE Joint Genome Institute"/>
            <person name="Baroncelli R."/>
            <person name="Diaz J.F."/>
            <person name="Benocci T."/>
            <person name="Peng M."/>
            <person name="Battaglia E."/>
            <person name="Haridas S."/>
            <person name="Andreopoulos W."/>
            <person name="Labutti K."/>
            <person name="Pangilinan J."/>
            <person name="Floch G.L."/>
            <person name="Makela M.R."/>
            <person name="Henrissat B."/>
            <person name="Grigoriev I.V."/>
            <person name="Crouch J.A."/>
            <person name="De Vries R.P."/>
            <person name="Sukno S.A."/>
            <person name="Thon M.R."/>
        </authorList>
    </citation>
    <scope>NUCLEOTIDE SEQUENCE</scope>
    <source>
        <strain evidence="1">CBS 125086</strain>
    </source>
</reference>
<protein>
    <submittedName>
        <fullName evidence="1">Uncharacterized protein</fullName>
    </submittedName>
</protein>
<sequence>MWLSALASSPFISSTLLVNIRDLEPRGRRVTSTWFDSTVFDAQPTRETLLGSSRIGVGATFEHPGFYNMCSLRASSWDALEKRLMRVAFGNPSGIGP</sequence>
<proteinExistence type="predicted"/>
<dbReference type="RefSeq" id="XP_060413241.1">
    <property type="nucleotide sequence ID" value="XM_060561219.1"/>
</dbReference>
<name>A0AAD8PX57_9PEZI</name>
<keyword evidence="2" id="KW-1185">Reference proteome</keyword>
<organism evidence="1 2">
    <name type="scientific">Colletotrichum navitas</name>
    <dbReference type="NCBI Taxonomy" id="681940"/>
    <lineage>
        <taxon>Eukaryota</taxon>
        <taxon>Fungi</taxon>
        <taxon>Dikarya</taxon>
        <taxon>Ascomycota</taxon>
        <taxon>Pezizomycotina</taxon>
        <taxon>Sordariomycetes</taxon>
        <taxon>Hypocreomycetidae</taxon>
        <taxon>Glomerellales</taxon>
        <taxon>Glomerellaceae</taxon>
        <taxon>Colletotrichum</taxon>
        <taxon>Colletotrichum graminicola species complex</taxon>
    </lineage>
</organism>